<gene>
    <name evidence="2" type="ORF">SBRY_90258</name>
</gene>
<reference evidence="2" key="1">
    <citation type="submission" date="2021-06" db="EMBL/GenBank/DDBJ databases">
        <authorList>
            <person name="Arsene-Ploetze F."/>
        </authorList>
    </citation>
    <scope>NUCLEOTIDE SEQUENCE</scope>
    <source>
        <strain evidence="2">SBRY1</strain>
    </source>
</reference>
<accession>A0A9W4H8U7</accession>
<proteinExistence type="predicted"/>
<name>A0A9W4H8U7_9ACTN</name>
<protein>
    <submittedName>
        <fullName evidence="2">Ferric iron reductase FhuF-like transporter</fullName>
    </submittedName>
</protein>
<evidence type="ECO:0000313" key="2">
    <source>
        <dbReference type="EMBL" id="CAG7658430.1"/>
    </source>
</evidence>
<keyword evidence="3" id="KW-1185">Reference proteome</keyword>
<sequence length="257" mass="26055">MTRQPHGTAAPGALVEEITALGPFFAVTIHPAGAPPAEPWRPMSTGLLAERAAAVRGYLAAAGGQPASAVEPRVAASVAHLGLAARLASPALAAAVLHGRPLGYDLDAVRWQPALGGPVPLSLPDDALHQPQPDFTRLADTVAALLLAGPLAELAARVAQSGVSPHILLGNTASAVNGAATALAAARPELGARARAFTDLLLQRPPLRPQSARTTGGAFLRRSCCLIYRSAPDRKGALCGDCALRTAPGTPVPHSGG</sequence>
<feature type="domain" description="Ferric siderophore reductase C-terminal" evidence="1">
    <location>
        <begin position="221"/>
        <end position="244"/>
    </location>
</feature>
<dbReference type="RefSeq" id="WP_205048165.1">
    <property type="nucleotide sequence ID" value="NZ_CAJVAX010000023.1"/>
</dbReference>
<evidence type="ECO:0000313" key="3">
    <source>
        <dbReference type="Proteomes" id="UP001153328"/>
    </source>
</evidence>
<dbReference type="InterPro" id="IPR024726">
    <property type="entry name" value="FhuF_C"/>
</dbReference>
<dbReference type="Pfam" id="PF11575">
    <property type="entry name" value="FhuF_C"/>
    <property type="match status" value="1"/>
</dbReference>
<dbReference type="AlphaFoldDB" id="A0A9W4H8U7"/>
<dbReference type="Proteomes" id="UP001153328">
    <property type="component" value="Unassembled WGS sequence"/>
</dbReference>
<comment type="caution">
    <text evidence="2">The sequence shown here is derived from an EMBL/GenBank/DDBJ whole genome shotgun (WGS) entry which is preliminary data.</text>
</comment>
<organism evidence="2 3">
    <name type="scientific">Actinacidiphila bryophytorum</name>
    <dbReference type="NCBI Taxonomy" id="1436133"/>
    <lineage>
        <taxon>Bacteria</taxon>
        <taxon>Bacillati</taxon>
        <taxon>Actinomycetota</taxon>
        <taxon>Actinomycetes</taxon>
        <taxon>Kitasatosporales</taxon>
        <taxon>Streptomycetaceae</taxon>
        <taxon>Actinacidiphila</taxon>
    </lineage>
</organism>
<dbReference type="GO" id="GO:0051537">
    <property type="term" value="F:2 iron, 2 sulfur cluster binding"/>
    <property type="evidence" value="ECO:0007669"/>
    <property type="project" value="InterPro"/>
</dbReference>
<evidence type="ECO:0000259" key="1">
    <source>
        <dbReference type="Pfam" id="PF11575"/>
    </source>
</evidence>
<dbReference type="EMBL" id="CAJVAX010000023">
    <property type="protein sequence ID" value="CAG7658430.1"/>
    <property type="molecule type" value="Genomic_DNA"/>
</dbReference>